<gene>
    <name evidence="2" type="ORF">ENSA5_02790</name>
</gene>
<dbReference type="SMART" id="SM00829">
    <property type="entry name" value="PKS_ER"/>
    <property type="match status" value="1"/>
</dbReference>
<dbReference type="GO" id="GO:0016491">
    <property type="term" value="F:oxidoreductase activity"/>
    <property type="evidence" value="ECO:0007669"/>
    <property type="project" value="InterPro"/>
</dbReference>
<dbReference type="Gene3D" id="3.90.180.10">
    <property type="entry name" value="Medium-chain alcohol dehydrogenases, catalytic domain"/>
    <property type="match status" value="1"/>
</dbReference>
<protein>
    <submittedName>
        <fullName evidence="2">Phenolphthiocerol synthesis polyketide synthase type I Pks15/1</fullName>
        <ecNumber evidence="2">2.3.1.41</ecNumber>
    </submittedName>
</protein>
<dbReference type="InterPro" id="IPR011032">
    <property type="entry name" value="GroES-like_sf"/>
</dbReference>
<reference evidence="2 3" key="1">
    <citation type="submission" date="2018-03" db="EMBL/GenBank/DDBJ databases">
        <title>Draft Genome Sequences of the Obligatory Marine Myxobacteria Enhygromyxa salina SWB005.</title>
        <authorList>
            <person name="Poehlein A."/>
            <person name="Moghaddam J.A."/>
            <person name="Harms H."/>
            <person name="Alanjari M."/>
            <person name="Koenig G.M."/>
            <person name="Daniel R."/>
            <person name="Schaeberle T.F."/>
        </authorList>
    </citation>
    <scope>NUCLEOTIDE SEQUENCE [LARGE SCALE GENOMIC DNA]</scope>
    <source>
        <strain evidence="2 3">SWB005</strain>
    </source>
</reference>
<keyword evidence="2" id="KW-0012">Acyltransferase</keyword>
<sequence length="331" mass="34858">MKAAFQDQFGSPSILFINEVERPAIAPDQILVRVHASPVTQGDRRLRAADFPGISAVIGRLMFGLFRPRNPIPGTMFAGRVVETGDEVTRFAVGDDVFGSVDNSAQAEYVAVAEDGAVARMPAGVDYAEAAAVPYGAATALSFLRDVGRVQPGDKVLIVGASGGVGRYAVQIARHLGAEVTGVCSERHAELVRSLGATRVIDYAKQDYTAGDATYDVIFDTSSGGGFRAARKVLAPSGRYLTVYLNLLVLAQMLVTAVLGGPKVQGAVVLGNQELTRDVADLLAQGAIRPVLAAQFPLDQVVEAHAELEDRRPGGEVMVLIGSPPAQQMAS</sequence>
<organism evidence="2 3">
    <name type="scientific">Enhygromyxa salina</name>
    <dbReference type="NCBI Taxonomy" id="215803"/>
    <lineage>
        <taxon>Bacteria</taxon>
        <taxon>Pseudomonadati</taxon>
        <taxon>Myxococcota</taxon>
        <taxon>Polyangia</taxon>
        <taxon>Nannocystales</taxon>
        <taxon>Nannocystaceae</taxon>
        <taxon>Enhygromyxa</taxon>
    </lineage>
</organism>
<dbReference type="InterPro" id="IPR013154">
    <property type="entry name" value="ADH-like_N"/>
</dbReference>
<evidence type="ECO:0000313" key="3">
    <source>
        <dbReference type="Proteomes" id="UP000237968"/>
    </source>
</evidence>
<evidence type="ECO:0000259" key="1">
    <source>
        <dbReference type="SMART" id="SM00829"/>
    </source>
</evidence>
<dbReference type="GO" id="GO:0008270">
    <property type="term" value="F:zinc ion binding"/>
    <property type="evidence" value="ECO:0007669"/>
    <property type="project" value="InterPro"/>
</dbReference>
<dbReference type="SUPFAM" id="SSF50129">
    <property type="entry name" value="GroES-like"/>
    <property type="match status" value="1"/>
</dbReference>
<dbReference type="Pfam" id="PF08240">
    <property type="entry name" value="ADH_N"/>
    <property type="match status" value="1"/>
</dbReference>
<dbReference type="PANTHER" id="PTHR11695:SF648">
    <property type="entry name" value="ZINC-BINDING OXIDOREDUCTASE"/>
    <property type="match status" value="1"/>
</dbReference>
<dbReference type="InterPro" id="IPR050700">
    <property type="entry name" value="YIM1/Zinc_Alcohol_DH_Fams"/>
</dbReference>
<feature type="domain" description="Enoyl reductase (ER)" evidence="1">
    <location>
        <begin position="10"/>
        <end position="319"/>
    </location>
</feature>
<dbReference type="Proteomes" id="UP000237968">
    <property type="component" value="Unassembled WGS sequence"/>
</dbReference>
<dbReference type="Gene3D" id="3.40.50.720">
    <property type="entry name" value="NAD(P)-binding Rossmann-like Domain"/>
    <property type="match status" value="1"/>
</dbReference>
<dbReference type="CDD" id="cd08267">
    <property type="entry name" value="MDR1"/>
    <property type="match status" value="1"/>
</dbReference>
<dbReference type="GO" id="GO:0004315">
    <property type="term" value="F:3-oxoacyl-[acyl-carrier-protein] synthase activity"/>
    <property type="evidence" value="ECO:0007669"/>
    <property type="project" value="UniProtKB-EC"/>
</dbReference>
<proteinExistence type="predicted"/>
<dbReference type="PROSITE" id="PS01162">
    <property type="entry name" value="QOR_ZETA_CRYSTAL"/>
    <property type="match status" value="1"/>
</dbReference>
<keyword evidence="3" id="KW-1185">Reference proteome</keyword>
<dbReference type="Pfam" id="PF13602">
    <property type="entry name" value="ADH_zinc_N_2"/>
    <property type="match status" value="1"/>
</dbReference>
<name>A0A2S9YK62_9BACT</name>
<dbReference type="RefSeq" id="WP_181197167.1">
    <property type="nucleotide sequence ID" value="NZ_PVNK01000014.1"/>
</dbReference>
<dbReference type="InterPro" id="IPR020843">
    <property type="entry name" value="ER"/>
</dbReference>
<dbReference type="InterPro" id="IPR036291">
    <property type="entry name" value="NAD(P)-bd_dom_sf"/>
</dbReference>
<dbReference type="EC" id="2.3.1.41" evidence="2"/>
<dbReference type="PANTHER" id="PTHR11695">
    <property type="entry name" value="ALCOHOL DEHYDROGENASE RELATED"/>
    <property type="match status" value="1"/>
</dbReference>
<keyword evidence="2" id="KW-0808">Transferase</keyword>
<evidence type="ECO:0000313" key="2">
    <source>
        <dbReference type="EMBL" id="PRQ05416.1"/>
    </source>
</evidence>
<accession>A0A2S9YK62</accession>
<comment type="caution">
    <text evidence="2">The sequence shown here is derived from an EMBL/GenBank/DDBJ whole genome shotgun (WGS) entry which is preliminary data.</text>
</comment>
<dbReference type="EMBL" id="PVNK01000014">
    <property type="protein sequence ID" value="PRQ05416.1"/>
    <property type="molecule type" value="Genomic_DNA"/>
</dbReference>
<dbReference type="SUPFAM" id="SSF51735">
    <property type="entry name" value="NAD(P)-binding Rossmann-fold domains"/>
    <property type="match status" value="1"/>
</dbReference>
<dbReference type="AlphaFoldDB" id="A0A2S9YK62"/>
<dbReference type="InterPro" id="IPR002364">
    <property type="entry name" value="Quin_OxRdtase/zeta-crystal_CS"/>
</dbReference>